<accession>A0ABQ6H2L4</accession>
<gene>
    <name evidence="3" type="ORF">theurythT_11810</name>
</gene>
<name>A0ABQ6H2L4_9GAMM</name>
<feature type="region of interest" description="Disordered" evidence="1">
    <location>
        <begin position="1"/>
        <end position="22"/>
    </location>
</feature>
<evidence type="ECO:0000256" key="1">
    <source>
        <dbReference type="SAM" id="MobiDB-lite"/>
    </source>
</evidence>
<feature type="compositionally biased region" description="Basic and acidic residues" evidence="1">
    <location>
        <begin position="12"/>
        <end position="22"/>
    </location>
</feature>
<dbReference type="EMBL" id="BSSU01000005">
    <property type="protein sequence ID" value="GLX81729.1"/>
    <property type="molecule type" value="Genomic_DNA"/>
</dbReference>
<protein>
    <submittedName>
        <fullName evidence="3">Transcriptional regulator</fullName>
    </submittedName>
</protein>
<keyword evidence="4" id="KW-1185">Reference proteome</keyword>
<feature type="domain" description="Putative zinc ribbon" evidence="2">
    <location>
        <begin position="4"/>
        <end position="83"/>
    </location>
</feature>
<evidence type="ECO:0000313" key="3">
    <source>
        <dbReference type="EMBL" id="GLX81729.1"/>
    </source>
</evidence>
<reference evidence="3 4" key="1">
    <citation type="submission" date="2023-03" db="EMBL/GenBank/DDBJ databases">
        <title>Draft genome sequence of Thalassotalea eurytherma JCM 18482T.</title>
        <authorList>
            <person name="Sawabe T."/>
        </authorList>
    </citation>
    <scope>NUCLEOTIDE SEQUENCE [LARGE SCALE GENOMIC DNA]</scope>
    <source>
        <strain evidence="3 4">JCM 18482</strain>
    </source>
</reference>
<dbReference type="Pfam" id="PF12674">
    <property type="entry name" value="Zn_ribbon_2"/>
    <property type="match status" value="1"/>
</dbReference>
<proteinExistence type="predicted"/>
<sequence length="84" mass="9809">MGKFCQSCGMPMDKDPGHGGTEKDDVKSTLYCSYCYLDGEFTQSDFTAQQKQVFCIEKMKEQGWPGWLAWLFTRNIPKLKRWQK</sequence>
<evidence type="ECO:0000313" key="4">
    <source>
        <dbReference type="Proteomes" id="UP001157133"/>
    </source>
</evidence>
<comment type="caution">
    <text evidence="3">The sequence shown here is derived from an EMBL/GenBank/DDBJ whole genome shotgun (WGS) entry which is preliminary data.</text>
</comment>
<dbReference type="InterPro" id="IPR025868">
    <property type="entry name" value="Zn_ribbon_dom_put"/>
</dbReference>
<organism evidence="3 4">
    <name type="scientific">Thalassotalea eurytherma</name>
    <dbReference type="NCBI Taxonomy" id="1144278"/>
    <lineage>
        <taxon>Bacteria</taxon>
        <taxon>Pseudomonadati</taxon>
        <taxon>Pseudomonadota</taxon>
        <taxon>Gammaproteobacteria</taxon>
        <taxon>Alteromonadales</taxon>
        <taxon>Colwelliaceae</taxon>
        <taxon>Thalassotalea</taxon>
    </lineage>
</organism>
<dbReference type="Proteomes" id="UP001157133">
    <property type="component" value="Unassembled WGS sequence"/>
</dbReference>
<dbReference type="RefSeq" id="WP_284207068.1">
    <property type="nucleotide sequence ID" value="NZ_BSSU01000005.1"/>
</dbReference>
<evidence type="ECO:0000259" key="2">
    <source>
        <dbReference type="Pfam" id="PF12674"/>
    </source>
</evidence>